<dbReference type="GO" id="GO:0030570">
    <property type="term" value="F:pectate lyase activity"/>
    <property type="evidence" value="ECO:0007669"/>
    <property type="project" value="InterPro"/>
</dbReference>
<dbReference type="EMBL" id="NDYN01000004">
    <property type="protein sequence ID" value="OUT07990.1"/>
    <property type="molecule type" value="Genomic_DNA"/>
</dbReference>
<comment type="subcellular location">
    <subcellularLocation>
        <location evidence="2">Secreted</location>
    </subcellularLocation>
</comment>
<accession>A0A1Y5MHD1</accession>
<dbReference type="RefSeq" id="WP_087582913.1">
    <property type="nucleotide sequence ID" value="NZ_NDYN01000004.1"/>
</dbReference>
<organism evidence="5 6">
    <name type="scientific">Campylobacter concisus</name>
    <dbReference type="NCBI Taxonomy" id="199"/>
    <lineage>
        <taxon>Bacteria</taxon>
        <taxon>Pseudomonadati</taxon>
        <taxon>Campylobacterota</taxon>
        <taxon>Epsilonproteobacteria</taxon>
        <taxon>Campylobacterales</taxon>
        <taxon>Campylobacteraceae</taxon>
        <taxon>Campylobacter</taxon>
    </lineage>
</organism>
<keyword evidence="3" id="KW-0732">Signal</keyword>
<dbReference type="SMART" id="SM00656">
    <property type="entry name" value="Amb_all"/>
    <property type="match status" value="1"/>
</dbReference>
<keyword evidence="1 2" id="KW-0456">Lyase</keyword>
<feature type="domain" description="Pectate lyase" evidence="4">
    <location>
        <begin position="108"/>
        <end position="353"/>
    </location>
</feature>
<dbReference type="PANTHER" id="PTHR31683:SF18">
    <property type="entry name" value="PECTATE LYASE 21-RELATED"/>
    <property type="match status" value="1"/>
</dbReference>
<feature type="chain" id="PRO_5012689620" description="Pectate lyase domain-containing protein" evidence="3">
    <location>
        <begin position="21"/>
        <end position="416"/>
    </location>
</feature>
<comment type="similarity">
    <text evidence="2">Belongs to the polysaccharide lyase 1 family.</text>
</comment>
<dbReference type="Pfam" id="PF00544">
    <property type="entry name" value="Pectate_lyase_4"/>
    <property type="match status" value="1"/>
</dbReference>
<sequence length="416" mass="45637">MFKKILLLAISALFAFGAEAQVGEIKASDSPFGYASIGAEQNFGGYTGKESKEVVVKDRQELVKYAQMGGYVIYVDGLIDLSEGKIPQNGNSLGLDKFISEISGGEFSSYIKFMQAYGASCHANLDGSQDPKLAALRKNLANEYKKLIVVPVASNTTIIGLGENSGIKGGSLLLKNVQNIAIRNMLIEDAFDPFPDVQKNDGFNAQYDGVSIESSKNIWVDHCHFKDTVELSHVHLAGGELTKWQTYDGLCDIKGDSAAITISHNIFENHDKTMLIGSRDSDGSSETRTITVAHNIFDNCAQRLPMARNAKVHVYNNFYDSKDGFYDQKYAIGVRFGSLIYAQNNYFTNGVKISYKCNKGTIFESGNIDLSKKGSVCEKLTKPPFEPPYKFELLEASNVQNEVNQNAGTGKLVVIK</sequence>
<comment type="caution">
    <text evidence="5">The sequence shown here is derived from an EMBL/GenBank/DDBJ whole genome shotgun (WGS) entry which is preliminary data.</text>
</comment>
<dbReference type="SUPFAM" id="SSF51126">
    <property type="entry name" value="Pectin lyase-like"/>
    <property type="match status" value="1"/>
</dbReference>
<feature type="signal peptide" evidence="3">
    <location>
        <begin position="1"/>
        <end position="20"/>
    </location>
</feature>
<keyword evidence="2" id="KW-0964">Secreted</keyword>
<name>A0A1Y5MHD1_9BACT</name>
<gene>
    <name evidence="5" type="ORF">B9N65_04085</name>
</gene>
<dbReference type="AlphaFoldDB" id="A0A1Y5MHD1"/>
<dbReference type="PANTHER" id="PTHR31683">
    <property type="entry name" value="PECTATE LYASE 18-RELATED"/>
    <property type="match status" value="1"/>
</dbReference>
<dbReference type="InterPro" id="IPR011050">
    <property type="entry name" value="Pectin_lyase_fold/virulence"/>
</dbReference>
<evidence type="ECO:0000256" key="3">
    <source>
        <dbReference type="SAM" id="SignalP"/>
    </source>
</evidence>
<dbReference type="GO" id="GO:0000272">
    <property type="term" value="P:polysaccharide catabolic process"/>
    <property type="evidence" value="ECO:0007669"/>
    <property type="project" value="UniProtKB-KW"/>
</dbReference>
<evidence type="ECO:0000259" key="4">
    <source>
        <dbReference type="SMART" id="SM00656"/>
    </source>
</evidence>
<dbReference type="Gene3D" id="2.160.20.10">
    <property type="entry name" value="Single-stranded right-handed beta-helix, Pectin lyase-like"/>
    <property type="match status" value="1"/>
</dbReference>
<evidence type="ECO:0000313" key="6">
    <source>
        <dbReference type="Proteomes" id="UP000196317"/>
    </source>
</evidence>
<dbReference type="InterPro" id="IPR002022">
    <property type="entry name" value="Pec_lyase"/>
</dbReference>
<reference evidence="5 6" key="1">
    <citation type="submission" date="2017-04" db="EMBL/GenBank/DDBJ databases">
        <title>Complete genome of Campylobacter concisus ATCC 33237T and draft genomes for an additional eight well characterized C. concisus strains.</title>
        <authorList>
            <person name="Cornelius A.J."/>
            <person name="Miller W.G."/>
            <person name="Lastovica A.J."/>
            <person name="On S.L."/>
            <person name="French N.P."/>
            <person name="Vandenberg O."/>
            <person name="Biggs P.J."/>
        </authorList>
    </citation>
    <scope>NUCLEOTIDE SEQUENCE [LARGE SCALE GENOMIC DNA]</scope>
    <source>
        <strain evidence="5 6">CCUG 19995</strain>
    </source>
</reference>
<dbReference type="InterPro" id="IPR045032">
    <property type="entry name" value="PEL"/>
</dbReference>
<protein>
    <recommendedName>
        <fullName evidence="4">Pectate lyase domain-containing protein</fullName>
    </recommendedName>
</protein>
<dbReference type="GO" id="GO:0005576">
    <property type="term" value="C:extracellular region"/>
    <property type="evidence" value="ECO:0007669"/>
    <property type="project" value="UniProtKB-SubCell"/>
</dbReference>
<dbReference type="InterPro" id="IPR012334">
    <property type="entry name" value="Pectin_lyas_fold"/>
</dbReference>
<proteinExistence type="inferred from homology"/>
<evidence type="ECO:0000256" key="2">
    <source>
        <dbReference type="RuleBase" id="RU361173"/>
    </source>
</evidence>
<dbReference type="Proteomes" id="UP000196317">
    <property type="component" value="Unassembled WGS sequence"/>
</dbReference>
<keyword evidence="2" id="KW-0119">Carbohydrate metabolism</keyword>
<keyword evidence="2" id="KW-0624">Polysaccharide degradation</keyword>
<evidence type="ECO:0000313" key="5">
    <source>
        <dbReference type="EMBL" id="OUT07990.1"/>
    </source>
</evidence>
<evidence type="ECO:0000256" key="1">
    <source>
        <dbReference type="ARBA" id="ARBA00023239"/>
    </source>
</evidence>